<dbReference type="InterPro" id="IPR052739">
    <property type="entry name" value="FAAH2"/>
</dbReference>
<dbReference type="AlphaFoldDB" id="A0A176VI13"/>
<dbReference type="EMBL" id="LVLJ01003740">
    <property type="protein sequence ID" value="OAE19961.1"/>
    <property type="molecule type" value="Genomic_DNA"/>
</dbReference>
<dbReference type="Proteomes" id="UP000077202">
    <property type="component" value="Unassembled WGS sequence"/>
</dbReference>
<feature type="domain" description="Amidase" evidence="1">
    <location>
        <begin position="28"/>
        <end position="163"/>
    </location>
</feature>
<dbReference type="Pfam" id="PF01425">
    <property type="entry name" value="Amidase"/>
    <property type="match status" value="2"/>
</dbReference>
<evidence type="ECO:0000313" key="2">
    <source>
        <dbReference type="EMBL" id="OAE19961.1"/>
    </source>
</evidence>
<feature type="domain" description="Amidase" evidence="1">
    <location>
        <begin position="411"/>
        <end position="518"/>
    </location>
</feature>
<accession>A0A176VI13</accession>
<name>A0A176VI13_MARPO</name>
<dbReference type="InterPro" id="IPR036928">
    <property type="entry name" value="AS_sf"/>
</dbReference>
<dbReference type="PANTHER" id="PTHR43372:SF4">
    <property type="entry name" value="FATTY-ACID AMIDE HYDROLASE 2"/>
    <property type="match status" value="1"/>
</dbReference>
<dbReference type="SUPFAM" id="SSF75304">
    <property type="entry name" value="Amidase signature (AS) enzymes"/>
    <property type="match status" value="2"/>
</dbReference>
<evidence type="ECO:0000259" key="1">
    <source>
        <dbReference type="Pfam" id="PF01425"/>
    </source>
</evidence>
<dbReference type="PANTHER" id="PTHR43372">
    <property type="entry name" value="FATTY-ACID AMIDE HYDROLASE"/>
    <property type="match status" value="1"/>
</dbReference>
<evidence type="ECO:0000313" key="3">
    <source>
        <dbReference type="Proteomes" id="UP000077202"/>
    </source>
</evidence>
<sequence>MDLQRWPVVEPLLPHLVAAVKAGHGKHVLEFFLRRIYNSDGEINSVVESCAPIALEEIRSDSRPFEGLPLLVKDNLHLEGFHTVCGSSVFANNPVAARDSKFVATLRELGAIPIGKTNVPAVRPTKTVKSHVDFANFKECSEGFRSRKSGSAAAVAMSLAPFASKNLVCPILQNALRFTVFPQFTPNHGFAWTDTVGNDLNGSLRIPASFCGVCSFHASRGVLTIHQEDIFPRARHIVDPEVLGSILTEGLFTVGIVTFSCILGVSAKILVYILNLSAFACFESGNKTELRCFSDQMITFENFEQTNVADLQFCMRPLLHSSIKQPHEAFMKRLPQKRRQEVLLGVVTSYSRMLLDHRIDEAMKKIPSWLEEAPQNVGTTKLVARIASDFVLDGKTTHKATRIFSDAAATAKYDFKKLEEARSIQAMSSAAVQKYFETTGFSALIMPVCAVLPPEHNPNQNPVVINDVEVPYFIGMACYVEPVKISGCPVVTMPLCLIDGRPCGVQVVGRMGCDEELLSLCVELERHLASAEARHTHPLKFPSLADFPC</sequence>
<dbReference type="Gene3D" id="3.90.1300.10">
    <property type="entry name" value="Amidase signature (AS) domain"/>
    <property type="match status" value="2"/>
</dbReference>
<comment type="caution">
    <text evidence="2">The sequence shown here is derived from an EMBL/GenBank/DDBJ whole genome shotgun (WGS) entry which is preliminary data.</text>
</comment>
<organism evidence="2 3">
    <name type="scientific">Marchantia polymorpha subsp. ruderalis</name>
    <dbReference type="NCBI Taxonomy" id="1480154"/>
    <lineage>
        <taxon>Eukaryota</taxon>
        <taxon>Viridiplantae</taxon>
        <taxon>Streptophyta</taxon>
        <taxon>Embryophyta</taxon>
        <taxon>Marchantiophyta</taxon>
        <taxon>Marchantiopsida</taxon>
        <taxon>Marchantiidae</taxon>
        <taxon>Marchantiales</taxon>
        <taxon>Marchantiaceae</taxon>
        <taxon>Marchantia</taxon>
    </lineage>
</organism>
<dbReference type="GO" id="GO:0012505">
    <property type="term" value="C:endomembrane system"/>
    <property type="evidence" value="ECO:0007669"/>
    <property type="project" value="TreeGrafter"/>
</dbReference>
<dbReference type="InterPro" id="IPR023631">
    <property type="entry name" value="Amidase_dom"/>
</dbReference>
<gene>
    <name evidence="2" type="ORF">AXG93_1520s1350</name>
</gene>
<proteinExistence type="predicted"/>
<protein>
    <recommendedName>
        <fullName evidence="1">Amidase domain-containing protein</fullName>
    </recommendedName>
</protein>
<reference evidence="2" key="1">
    <citation type="submission" date="2016-03" db="EMBL/GenBank/DDBJ databases">
        <title>Mechanisms controlling the formation of the plant cell surface in tip-growing cells are functionally conserved among land plants.</title>
        <authorList>
            <person name="Honkanen S."/>
            <person name="Jones V.A."/>
            <person name="Morieri G."/>
            <person name="Champion C."/>
            <person name="Hetherington A.J."/>
            <person name="Kelly S."/>
            <person name="Saint-Marcoux D."/>
            <person name="Proust H."/>
            <person name="Prescott H."/>
            <person name="Dolan L."/>
        </authorList>
    </citation>
    <scope>NUCLEOTIDE SEQUENCE [LARGE SCALE GENOMIC DNA]</scope>
    <source>
        <tissue evidence="2">Whole gametophyte</tissue>
    </source>
</reference>
<keyword evidence="3" id="KW-1185">Reference proteome</keyword>